<accession>A0A382VPS4</accession>
<protein>
    <submittedName>
        <fullName evidence="1">Uncharacterized protein</fullName>
    </submittedName>
</protein>
<organism evidence="1">
    <name type="scientific">marine metagenome</name>
    <dbReference type="NCBI Taxonomy" id="408172"/>
    <lineage>
        <taxon>unclassified sequences</taxon>
        <taxon>metagenomes</taxon>
        <taxon>ecological metagenomes</taxon>
    </lineage>
</organism>
<evidence type="ECO:0000313" key="1">
    <source>
        <dbReference type="EMBL" id="SVD48586.1"/>
    </source>
</evidence>
<feature type="non-terminal residue" evidence="1">
    <location>
        <position position="86"/>
    </location>
</feature>
<name>A0A382VPS4_9ZZZZ</name>
<dbReference type="AlphaFoldDB" id="A0A382VPS4"/>
<dbReference type="EMBL" id="UINC01153715">
    <property type="protein sequence ID" value="SVD48586.1"/>
    <property type="molecule type" value="Genomic_DNA"/>
</dbReference>
<gene>
    <name evidence="1" type="ORF">METZ01_LOCUS401440</name>
</gene>
<sequence>MEVLIPPDISQQSDHIVLQIPQEVIQNCDTSEYVSLLHGITDSLQSFEAAFQRYVFLISGYDDDPRELYQIPEVVSFIKDLNSKLP</sequence>
<proteinExistence type="predicted"/>
<reference evidence="1" key="1">
    <citation type="submission" date="2018-05" db="EMBL/GenBank/DDBJ databases">
        <authorList>
            <person name="Lanie J.A."/>
            <person name="Ng W.-L."/>
            <person name="Kazmierczak K.M."/>
            <person name="Andrzejewski T.M."/>
            <person name="Davidsen T.M."/>
            <person name="Wayne K.J."/>
            <person name="Tettelin H."/>
            <person name="Glass J.I."/>
            <person name="Rusch D."/>
            <person name="Podicherti R."/>
            <person name="Tsui H.-C.T."/>
            <person name="Winkler M.E."/>
        </authorList>
    </citation>
    <scope>NUCLEOTIDE SEQUENCE</scope>
</reference>